<dbReference type="HOGENOM" id="CLU_1539052_0_0_0"/>
<evidence type="ECO:0000259" key="1">
    <source>
        <dbReference type="Pfam" id="PF12867"/>
    </source>
</evidence>
<dbReference type="KEGG" id="sus:Acid_2155"/>
<dbReference type="SUPFAM" id="SSF109854">
    <property type="entry name" value="DinB/YfiT-like putative metalloenzymes"/>
    <property type="match status" value="1"/>
</dbReference>
<dbReference type="eggNOG" id="ENOG50330UB">
    <property type="taxonomic scope" value="Bacteria"/>
</dbReference>
<sequence length="174" mass="19971" precursor="true">MKLMDDNGLPCLDLLESTPGILRGLMAELTEEDVRWKPAPDRFSVGEVLAHLSHSEGYCYRTRLDRFMKEENPEFESDDAQFHLELYSEADPEDAFDHFEEQRETNVEFLRDLPKNAGARKAVHQKAGPITLEQMLHEWALHDLGHVRQIAELVRARKYLAGAGPLGSFYHLKP</sequence>
<dbReference type="InParanoid" id="Q026C4"/>
<dbReference type="Pfam" id="PF12867">
    <property type="entry name" value="DinB_2"/>
    <property type="match status" value="1"/>
</dbReference>
<dbReference type="EMBL" id="CP000473">
    <property type="protein sequence ID" value="ABJ83145.1"/>
    <property type="molecule type" value="Genomic_DNA"/>
</dbReference>
<proteinExistence type="predicted"/>
<dbReference type="OrthoDB" id="1434917at2"/>
<organism evidence="2">
    <name type="scientific">Solibacter usitatus (strain Ellin6076)</name>
    <dbReference type="NCBI Taxonomy" id="234267"/>
    <lineage>
        <taxon>Bacteria</taxon>
        <taxon>Pseudomonadati</taxon>
        <taxon>Acidobacteriota</taxon>
        <taxon>Terriglobia</taxon>
        <taxon>Bryobacterales</taxon>
        <taxon>Solibacteraceae</taxon>
        <taxon>Candidatus Solibacter</taxon>
    </lineage>
</organism>
<dbReference type="STRING" id="234267.Acid_2155"/>
<dbReference type="Gene3D" id="1.20.120.450">
    <property type="entry name" value="dinb family like domain"/>
    <property type="match status" value="1"/>
</dbReference>
<accession>Q026C4</accession>
<evidence type="ECO:0000313" key="2">
    <source>
        <dbReference type="EMBL" id="ABJ83145.1"/>
    </source>
</evidence>
<feature type="domain" description="DinB-like" evidence="1">
    <location>
        <begin position="15"/>
        <end position="150"/>
    </location>
</feature>
<name>Q026C4_SOLUE</name>
<protein>
    <recommendedName>
        <fullName evidence="1">DinB-like domain-containing protein</fullName>
    </recommendedName>
</protein>
<dbReference type="InterPro" id="IPR024775">
    <property type="entry name" value="DinB-like"/>
</dbReference>
<dbReference type="AlphaFoldDB" id="Q026C4"/>
<reference evidence="2" key="1">
    <citation type="submission" date="2006-10" db="EMBL/GenBank/DDBJ databases">
        <title>Complete sequence of Solibacter usitatus Ellin6076.</title>
        <authorList>
            <consortium name="US DOE Joint Genome Institute"/>
            <person name="Copeland A."/>
            <person name="Lucas S."/>
            <person name="Lapidus A."/>
            <person name="Barry K."/>
            <person name="Detter J.C."/>
            <person name="Glavina del Rio T."/>
            <person name="Hammon N."/>
            <person name="Israni S."/>
            <person name="Dalin E."/>
            <person name="Tice H."/>
            <person name="Pitluck S."/>
            <person name="Thompson L.S."/>
            <person name="Brettin T."/>
            <person name="Bruce D."/>
            <person name="Han C."/>
            <person name="Tapia R."/>
            <person name="Gilna P."/>
            <person name="Schmutz J."/>
            <person name="Larimer F."/>
            <person name="Land M."/>
            <person name="Hauser L."/>
            <person name="Kyrpides N."/>
            <person name="Mikhailova N."/>
            <person name="Janssen P.H."/>
            <person name="Kuske C.R."/>
            <person name="Richardson P."/>
        </authorList>
    </citation>
    <scope>NUCLEOTIDE SEQUENCE</scope>
    <source>
        <strain evidence="2">Ellin6076</strain>
    </source>
</reference>
<dbReference type="InterPro" id="IPR034660">
    <property type="entry name" value="DinB/YfiT-like"/>
</dbReference>
<gene>
    <name evidence="2" type="ordered locus">Acid_2155</name>
</gene>